<dbReference type="InterPro" id="IPR002068">
    <property type="entry name" value="A-crystallin/Hsp20_dom"/>
</dbReference>
<dbReference type="PROSITE" id="PS01031">
    <property type="entry name" value="SHSP"/>
    <property type="match status" value="1"/>
</dbReference>
<keyword evidence="5" id="KW-1185">Reference proteome</keyword>
<dbReference type="EMBL" id="JAKWBL010000004">
    <property type="protein sequence ID" value="MCH5600732.1"/>
    <property type="molecule type" value="Genomic_DNA"/>
</dbReference>
<dbReference type="Proteomes" id="UP001202248">
    <property type="component" value="Unassembled WGS sequence"/>
</dbReference>
<dbReference type="Gene3D" id="2.60.40.790">
    <property type="match status" value="1"/>
</dbReference>
<evidence type="ECO:0000256" key="1">
    <source>
        <dbReference type="PROSITE-ProRule" id="PRU00285"/>
    </source>
</evidence>
<name>A0ABS9SQS0_9BACT</name>
<evidence type="ECO:0000256" key="2">
    <source>
        <dbReference type="RuleBase" id="RU003616"/>
    </source>
</evidence>
<feature type="domain" description="SHSP" evidence="3">
    <location>
        <begin position="36"/>
        <end position="148"/>
    </location>
</feature>
<accession>A0ABS9SQS0</accession>
<protein>
    <submittedName>
        <fullName evidence="4">Hsp20/alpha crystallin family protein</fullName>
    </submittedName>
</protein>
<comment type="caution">
    <text evidence="4">The sequence shown here is derived from an EMBL/GenBank/DDBJ whole genome shotgun (WGS) entry which is preliminary data.</text>
</comment>
<dbReference type="CDD" id="cd06464">
    <property type="entry name" value="ACD_sHsps-like"/>
    <property type="match status" value="1"/>
</dbReference>
<sequence length="148" mass="16868">MTNVKFNGVPFERTFTSLVDDFFTEIPTILKTEVNKPNIKGHAPVNITENENDYQIEVIAPGYDKNDFKINVENNLLTISAEKKEAEKVNAGKSIRKEFHLHSFKRTFTIDNKIDTEKIAARFVNGILIVTLQRKEEAKAASKDIEVQ</sequence>
<dbReference type="InterPro" id="IPR031107">
    <property type="entry name" value="Small_HSP"/>
</dbReference>
<dbReference type="RefSeq" id="WP_240833112.1">
    <property type="nucleotide sequence ID" value="NZ_JAKWBL010000004.1"/>
</dbReference>
<dbReference type="InterPro" id="IPR008978">
    <property type="entry name" value="HSP20-like_chaperone"/>
</dbReference>
<comment type="similarity">
    <text evidence="1 2">Belongs to the small heat shock protein (HSP20) family.</text>
</comment>
<gene>
    <name evidence="4" type="ORF">MKP09_23855</name>
</gene>
<dbReference type="PANTHER" id="PTHR11527">
    <property type="entry name" value="HEAT-SHOCK PROTEIN 20 FAMILY MEMBER"/>
    <property type="match status" value="1"/>
</dbReference>
<evidence type="ECO:0000313" key="5">
    <source>
        <dbReference type="Proteomes" id="UP001202248"/>
    </source>
</evidence>
<proteinExistence type="inferred from homology"/>
<organism evidence="4 5">
    <name type="scientific">Niabella ginsengisoli</name>
    <dbReference type="NCBI Taxonomy" id="522298"/>
    <lineage>
        <taxon>Bacteria</taxon>
        <taxon>Pseudomonadati</taxon>
        <taxon>Bacteroidota</taxon>
        <taxon>Chitinophagia</taxon>
        <taxon>Chitinophagales</taxon>
        <taxon>Chitinophagaceae</taxon>
        <taxon>Niabella</taxon>
    </lineage>
</organism>
<evidence type="ECO:0000313" key="4">
    <source>
        <dbReference type="EMBL" id="MCH5600732.1"/>
    </source>
</evidence>
<dbReference type="Pfam" id="PF00011">
    <property type="entry name" value="HSP20"/>
    <property type="match status" value="1"/>
</dbReference>
<evidence type="ECO:0000259" key="3">
    <source>
        <dbReference type="PROSITE" id="PS01031"/>
    </source>
</evidence>
<dbReference type="SUPFAM" id="SSF49764">
    <property type="entry name" value="HSP20-like chaperones"/>
    <property type="match status" value="1"/>
</dbReference>
<reference evidence="4 5" key="1">
    <citation type="submission" date="2022-02" db="EMBL/GenBank/DDBJ databases">
        <authorList>
            <person name="Min J."/>
        </authorList>
    </citation>
    <scope>NUCLEOTIDE SEQUENCE [LARGE SCALE GENOMIC DNA]</scope>
    <source>
        <strain evidence="4 5">GR10-1</strain>
    </source>
</reference>